<name>A0A4V0K8Y2_PLACU</name>
<dbReference type="InterPro" id="IPR006477">
    <property type="entry name" value="Yir_bir_cir"/>
</dbReference>
<keyword evidence="1" id="KW-0472">Membrane</keyword>
<dbReference type="NCBIfam" id="TIGR01590">
    <property type="entry name" value="yir-bir-cir_Pla"/>
    <property type="match status" value="1"/>
</dbReference>
<protein>
    <submittedName>
        <fullName evidence="2">CIR protein</fullName>
    </submittedName>
</protein>
<evidence type="ECO:0000313" key="3">
    <source>
        <dbReference type="Proteomes" id="UP000071118"/>
    </source>
</evidence>
<dbReference type="GeneID" id="3486025"/>
<evidence type="ECO:0000313" key="2">
    <source>
        <dbReference type="EMBL" id="VTZ69468.1"/>
    </source>
</evidence>
<dbReference type="OrthoDB" id="372865at2759"/>
<reference evidence="2 3" key="1">
    <citation type="journal article" date="2014" name="BMC Biol.">
        <title>A comprehensive evaluation of rodent malaria parasite genomes and gene expression.</title>
        <authorList>
            <person name="Otto T.D."/>
            <person name="Bohme U."/>
            <person name="Jackson A.P."/>
            <person name="Hunt M."/>
            <person name="Franke-Fayard B."/>
            <person name="Hoeijmakers W.A."/>
            <person name="Religa A.A."/>
            <person name="Robertson L."/>
            <person name="Sanders M."/>
            <person name="Ogun S.A."/>
            <person name="Cunningham D."/>
            <person name="Erhart A."/>
            <person name="Billker O."/>
            <person name="Khan S.M."/>
            <person name="Stunnenberg H.G."/>
            <person name="Langhorne J."/>
            <person name="Holder A.A."/>
            <person name="Waters A.P."/>
            <person name="Newbold C.I."/>
            <person name="Pain A."/>
            <person name="Berriman M."/>
            <person name="Janse C.J."/>
        </authorList>
    </citation>
    <scope>NUCLEOTIDE SEQUENCE [LARGE SCALE GENOMIC DNA]</scope>
    <source>
        <strain evidence="2 3">AS</strain>
    </source>
</reference>
<evidence type="ECO:0000256" key="1">
    <source>
        <dbReference type="SAM" id="Phobius"/>
    </source>
</evidence>
<keyword evidence="1" id="KW-0812">Transmembrane</keyword>
<dbReference type="AlphaFoldDB" id="A0A4V0K8Y2"/>
<gene>
    <name evidence="2" type="ORF">PCHAS_1147500</name>
</gene>
<keyword evidence="1" id="KW-1133">Transmembrane helix</keyword>
<keyword evidence="3" id="KW-1185">Reference proteome</keyword>
<sequence length="306" mass="35430">MSKEGCTYINFVNKLIKSNTTGTEGKIENHKSLNTNCPNEKCDTDSQKLSSAFILLIKFFSIDDNLENDKHAEYAILWLCYKIQQYQNGEIIALKDFITEHIETNTNYNWKTKKGIGNKSYKEFIDKKQSLINMDVKIMSKFHEALQILCNMYNENKEKNINCTKCSQNSEEFLKIFKELNEDSNVTKDSPYYQVWCTLSTDYDNLKNECIKNCKECTELPTLPEIKESKKYVQDYAELSAQGSEATSSSSSIASKLVPVLSIFVAIPIFLGFAYKHSLFGFDKRLNRQYLREKVKKIKKKMNINI</sequence>
<dbReference type="Proteomes" id="UP000071118">
    <property type="component" value="Chromosome 11"/>
</dbReference>
<dbReference type="RefSeq" id="XP_016654133.1">
    <property type="nucleotide sequence ID" value="XM_016798763.1"/>
</dbReference>
<organism evidence="2 3">
    <name type="scientific">Plasmodium chabaudi chabaudi</name>
    <dbReference type="NCBI Taxonomy" id="31271"/>
    <lineage>
        <taxon>Eukaryota</taxon>
        <taxon>Sar</taxon>
        <taxon>Alveolata</taxon>
        <taxon>Apicomplexa</taxon>
        <taxon>Aconoidasida</taxon>
        <taxon>Haemosporida</taxon>
        <taxon>Plasmodiidae</taxon>
        <taxon>Plasmodium</taxon>
        <taxon>Plasmodium (Vinckeia)</taxon>
    </lineage>
</organism>
<dbReference type="Pfam" id="PF06022">
    <property type="entry name" value="Cir_Bir_Yir"/>
    <property type="match status" value="1"/>
</dbReference>
<feature type="transmembrane region" description="Helical" evidence="1">
    <location>
        <begin position="257"/>
        <end position="275"/>
    </location>
</feature>
<dbReference type="KEGG" id="pcb:PCHAS_1147500"/>
<dbReference type="EMBL" id="LK022888">
    <property type="protein sequence ID" value="VTZ69468.1"/>
    <property type="molecule type" value="Genomic_DNA"/>
</dbReference>
<dbReference type="VEuPathDB" id="PlasmoDB:PCHAS_1147500"/>
<accession>A0A4V0K8Y2</accession>
<proteinExistence type="predicted"/>